<proteinExistence type="predicted"/>
<comment type="caution">
    <text evidence="1">The sequence shown here is derived from an EMBL/GenBank/DDBJ whole genome shotgun (WGS) entry which is preliminary data.</text>
</comment>
<protein>
    <submittedName>
        <fullName evidence="1">Uncharacterized protein</fullName>
    </submittedName>
</protein>
<name>A0AAP3E6E1_9EURY</name>
<gene>
    <name evidence="1" type="ORF">OB919_10340</name>
</gene>
<evidence type="ECO:0000313" key="1">
    <source>
        <dbReference type="EMBL" id="MCU4752381.1"/>
    </source>
</evidence>
<accession>A0AAP3E6E1</accession>
<organism evidence="1 2">
    <name type="scientific">Natronosalvus hydrolyticus</name>
    <dbReference type="NCBI Taxonomy" id="2979988"/>
    <lineage>
        <taxon>Archaea</taxon>
        <taxon>Methanobacteriati</taxon>
        <taxon>Methanobacteriota</taxon>
        <taxon>Stenosarchaea group</taxon>
        <taxon>Halobacteria</taxon>
        <taxon>Halobacteriales</taxon>
        <taxon>Natrialbaceae</taxon>
        <taxon>Natronosalvus</taxon>
    </lineage>
</organism>
<dbReference type="EMBL" id="JAOPJZ010000006">
    <property type="protein sequence ID" value="MCU4752381.1"/>
    <property type="molecule type" value="Genomic_DNA"/>
</dbReference>
<reference evidence="1 2" key="1">
    <citation type="submission" date="2022-09" db="EMBL/GenBank/DDBJ databases">
        <title>Enrichment on poylsaccharides allowed isolation of novel metabolic and taxonomic groups of Haloarchaea.</title>
        <authorList>
            <person name="Sorokin D.Y."/>
            <person name="Elcheninov A.G."/>
            <person name="Khizhniak T.V."/>
            <person name="Kolganova T.V."/>
            <person name="Kublanov I.V."/>
        </authorList>
    </citation>
    <scope>NUCLEOTIDE SEQUENCE [LARGE SCALE GENOMIC DNA]</scope>
    <source>
        <strain evidence="1 2">AArc-curdl1</strain>
    </source>
</reference>
<sequence length="253" mass="29036">MSAPNLLEEEFAAAAEDRGEDPEQALQQLMLKYVQNEDATAAELLGEDPDGPVVSIGEYNPDDARELTREAIESLVGYPDEVEIDPSDVPVDEVPREPDAKRELVLAALRHEHDRFADEDGRIHPNVIRRGDIARIARRFDLHDTDHKRREYVDKVMDRLLRNPNGEERSRAFWSVEEALEYIESVNPADDFRDSHTAYIVEKDVKAISKEILASRREDVDVDRVNAVRERWSLKSLDAAEWMVFRDFPEESA</sequence>
<keyword evidence="2" id="KW-1185">Reference proteome</keyword>
<dbReference type="RefSeq" id="WP_342808721.1">
    <property type="nucleotide sequence ID" value="NZ_JAOPJZ010000006.1"/>
</dbReference>
<evidence type="ECO:0000313" key="2">
    <source>
        <dbReference type="Proteomes" id="UP001321047"/>
    </source>
</evidence>
<dbReference type="Proteomes" id="UP001321047">
    <property type="component" value="Unassembled WGS sequence"/>
</dbReference>
<dbReference type="AlphaFoldDB" id="A0AAP3E6E1"/>